<dbReference type="Gene3D" id="3.90.70.10">
    <property type="entry name" value="Cysteine proteinases"/>
    <property type="match status" value="1"/>
</dbReference>
<comment type="similarity">
    <text evidence="4">Belongs to the peptidase C1 family.</text>
</comment>
<dbReference type="GO" id="GO:0043418">
    <property type="term" value="P:homocysteine catabolic process"/>
    <property type="evidence" value="ECO:0007669"/>
    <property type="project" value="TreeGrafter"/>
</dbReference>
<dbReference type="GO" id="GO:0009636">
    <property type="term" value="P:response to toxic substance"/>
    <property type="evidence" value="ECO:0007669"/>
    <property type="project" value="TreeGrafter"/>
</dbReference>
<feature type="chain" id="PRO_5039527649" description="Aminopeptidase" evidence="6">
    <location>
        <begin position="22"/>
        <end position="469"/>
    </location>
</feature>
<dbReference type="InterPro" id="IPR000169">
    <property type="entry name" value="Pept_cys_AS"/>
</dbReference>
<gene>
    <name evidence="7" type="ORF">IAA93_06670</name>
</gene>
<comment type="caution">
    <text evidence="7">The sequence shown here is derived from an EMBL/GenBank/DDBJ whole genome shotgun (WGS) entry which is preliminary data.</text>
</comment>
<evidence type="ECO:0000256" key="5">
    <source>
        <dbReference type="PIRSR" id="PIRSR005700-1"/>
    </source>
</evidence>
<evidence type="ECO:0000256" key="2">
    <source>
        <dbReference type="ARBA" id="ARBA00022801"/>
    </source>
</evidence>
<evidence type="ECO:0000313" key="7">
    <source>
        <dbReference type="EMBL" id="HJD53389.1"/>
    </source>
</evidence>
<dbReference type="Pfam" id="PF03051">
    <property type="entry name" value="Peptidase_C1_2"/>
    <property type="match status" value="1"/>
</dbReference>
<protein>
    <recommendedName>
        <fullName evidence="4">Aminopeptidase</fullName>
    </recommendedName>
</protein>
<dbReference type="Proteomes" id="UP000787625">
    <property type="component" value="Unassembled WGS sequence"/>
</dbReference>
<proteinExistence type="inferred from homology"/>
<dbReference type="CDD" id="cd00585">
    <property type="entry name" value="Peptidase_C1B"/>
    <property type="match status" value="1"/>
</dbReference>
<accession>A0A9D2UJ49</accession>
<evidence type="ECO:0000256" key="1">
    <source>
        <dbReference type="ARBA" id="ARBA00022670"/>
    </source>
</evidence>
<evidence type="ECO:0000256" key="6">
    <source>
        <dbReference type="SAM" id="SignalP"/>
    </source>
</evidence>
<keyword evidence="2 4" id="KW-0378">Hydrolase</keyword>
<evidence type="ECO:0000256" key="3">
    <source>
        <dbReference type="ARBA" id="ARBA00022807"/>
    </source>
</evidence>
<keyword evidence="3 4" id="KW-0788">Thiol protease</keyword>
<dbReference type="PIRSF" id="PIRSF005700">
    <property type="entry name" value="PepC"/>
    <property type="match status" value="1"/>
</dbReference>
<keyword evidence="1 4" id="KW-0645">Protease</keyword>
<feature type="active site" evidence="5">
    <location>
        <position position="410"/>
    </location>
</feature>
<dbReference type="AlphaFoldDB" id="A0A9D2UJ49"/>
<dbReference type="GO" id="GO:0006508">
    <property type="term" value="P:proteolysis"/>
    <property type="evidence" value="ECO:0007669"/>
    <property type="project" value="UniProtKB-KW"/>
</dbReference>
<dbReference type="PROSITE" id="PS00139">
    <property type="entry name" value="THIOL_PROTEASE_CYS"/>
    <property type="match status" value="1"/>
</dbReference>
<keyword evidence="6" id="KW-0732">Signal</keyword>
<dbReference type="GO" id="GO:0070005">
    <property type="term" value="F:cysteine-type aminopeptidase activity"/>
    <property type="evidence" value="ECO:0007669"/>
    <property type="project" value="InterPro"/>
</dbReference>
<dbReference type="GO" id="GO:0005737">
    <property type="term" value="C:cytoplasm"/>
    <property type="evidence" value="ECO:0007669"/>
    <property type="project" value="TreeGrafter"/>
</dbReference>
<keyword evidence="4" id="KW-0031">Aminopeptidase</keyword>
<dbReference type="PANTHER" id="PTHR10363">
    <property type="entry name" value="BLEOMYCIN HYDROLASE"/>
    <property type="match status" value="1"/>
</dbReference>
<dbReference type="InterPro" id="IPR025660">
    <property type="entry name" value="Pept_his_AS"/>
</dbReference>
<dbReference type="InterPro" id="IPR004134">
    <property type="entry name" value="Peptidase_C1B"/>
</dbReference>
<feature type="active site" evidence="5">
    <location>
        <position position="388"/>
    </location>
</feature>
<dbReference type="EMBL" id="DWUP01000155">
    <property type="protein sequence ID" value="HJD53389.1"/>
    <property type="molecule type" value="Genomic_DNA"/>
</dbReference>
<evidence type="ECO:0000256" key="4">
    <source>
        <dbReference type="PIRNR" id="PIRNR005700"/>
    </source>
</evidence>
<dbReference type="SUPFAM" id="SSF54001">
    <property type="entry name" value="Cysteine proteinases"/>
    <property type="match status" value="1"/>
</dbReference>
<evidence type="ECO:0000313" key="8">
    <source>
        <dbReference type="Proteomes" id="UP000787625"/>
    </source>
</evidence>
<sequence>MTIRHTVLAALLLAASTCAVAQDGSGGLTPQLLSELKASFKGEASDIALMNALCNNPINKLALSHESLANIDTHFSNRVTSKGITDQKRSGRCWMFTGMNVMRADMIRQHGLGAFEFSQAYTFFWDQLEKSNLFLQNVINTAGLADDDQTVQWLFRNPISDGGQFTGISDIIGKYGLVPKEIMPETVSSNDTQAMATLIARRLREGGLDIRAAYADDGKRAAKAMTDIKVATLKDIYRILVLNIGQPPTEFTWTMYDASGKPLSTKVYTPESFFAEYVGDDLTGNYVMFMNDPTREYYRRYEIDMDRHAYDGYNWTYINLPMDDIKAMAIASIKDSTMMYMSCDVGKYLNIDRGTNDVRNYDYESLLGVEFGMDKRERIMSFDSGSTHAMTLVGVDLDSEGKPKKWLVENSWGAASGFEGHLIMTDQWLDEYLFRLVVNKKYIPQDILKLTGLDPIKLPAWDPMFKDEE</sequence>
<organism evidence="7 8">
    <name type="scientific">Candidatus Avibacteroides avistercoris</name>
    <dbReference type="NCBI Taxonomy" id="2840690"/>
    <lineage>
        <taxon>Bacteria</taxon>
        <taxon>Pseudomonadati</taxon>
        <taxon>Bacteroidota</taxon>
        <taxon>Bacteroidia</taxon>
        <taxon>Bacteroidales</taxon>
        <taxon>Bacteroidaceae</taxon>
        <taxon>Bacteroidaceae incertae sedis</taxon>
        <taxon>Candidatus Avibacteroides</taxon>
    </lineage>
</organism>
<reference evidence="7" key="1">
    <citation type="journal article" date="2021" name="PeerJ">
        <title>Extensive microbial diversity within the chicken gut microbiome revealed by metagenomics and culture.</title>
        <authorList>
            <person name="Gilroy R."/>
            <person name="Ravi A."/>
            <person name="Getino M."/>
            <person name="Pursley I."/>
            <person name="Horton D.L."/>
            <person name="Alikhan N.F."/>
            <person name="Baker D."/>
            <person name="Gharbi K."/>
            <person name="Hall N."/>
            <person name="Watson M."/>
            <person name="Adriaenssens E.M."/>
            <person name="Foster-Nyarko E."/>
            <person name="Jarju S."/>
            <person name="Secka A."/>
            <person name="Antonio M."/>
            <person name="Oren A."/>
            <person name="Chaudhuri R.R."/>
            <person name="La Ragione R."/>
            <person name="Hildebrand F."/>
            <person name="Pallen M.J."/>
        </authorList>
    </citation>
    <scope>NUCLEOTIDE SEQUENCE</scope>
    <source>
        <strain evidence="7">MalCec1-1739</strain>
    </source>
</reference>
<reference evidence="7" key="2">
    <citation type="submission" date="2021-04" db="EMBL/GenBank/DDBJ databases">
        <authorList>
            <person name="Gilroy R."/>
        </authorList>
    </citation>
    <scope>NUCLEOTIDE SEQUENCE</scope>
    <source>
        <strain evidence="7">MalCec1-1739</strain>
    </source>
</reference>
<feature type="active site" evidence="5">
    <location>
        <position position="93"/>
    </location>
</feature>
<dbReference type="InterPro" id="IPR038765">
    <property type="entry name" value="Papain-like_cys_pep_sf"/>
</dbReference>
<name>A0A9D2UJ49_9BACT</name>
<dbReference type="PANTHER" id="PTHR10363:SF2">
    <property type="entry name" value="BLEOMYCIN HYDROLASE"/>
    <property type="match status" value="1"/>
</dbReference>
<dbReference type="PROSITE" id="PS00639">
    <property type="entry name" value="THIOL_PROTEASE_HIS"/>
    <property type="match status" value="1"/>
</dbReference>
<feature type="signal peptide" evidence="6">
    <location>
        <begin position="1"/>
        <end position="21"/>
    </location>
</feature>